<organism evidence="2 3">
    <name type="scientific">Bemisia tabaci</name>
    <name type="common">Sweetpotato whitefly</name>
    <name type="synonym">Aleurodes tabaci</name>
    <dbReference type="NCBI Taxonomy" id="7038"/>
    <lineage>
        <taxon>Eukaryota</taxon>
        <taxon>Metazoa</taxon>
        <taxon>Ecdysozoa</taxon>
        <taxon>Arthropoda</taxon>
        <taxon>Hexapoda</taxon>
        <taxon>Insecta</taxon>
        <taxon>Pterygota</taxon>
        <taxon>Neoptera</taxon>
        <taxon>Paraneoptera</taxon>
        <taxon>Hemiptera</taxon>
        <taxon>Sternorrhyncha</taxon>
        <taxon>Aleyrodoidea</taxon>
        <taxon>Aleyrodidae</taxon>
        <taxon>Aleyrodinae</taxon>
        <taxon>Bemisia</taxon>
    </lineage>
</organism>
<evidence type="ECO:0000313" key="3">
    <source>
        <dbReference type="Proteomes" id="UP001152759"/>
    </source>
</evidence>
<proteinExistence type="predicted"/>
<evidence type="ECO:0000259" key="1">
    <source>
        <dbReference type="Pfam" id="PF09820"/>
    </source>
</evidence>
<dbReference type="EMBL" id="OU963870">
    <property type="protein sequence ID" value="CAH0395367.1"/>
    <property type="molecule type" value="Genomic_DNA"/>
</dbReference>
<keyword evidence="3" id="KW-1185">Reference proteome</keyword>
<dbReference type="InterPro" id="IPR018631">
    <property type="entry name" value="AAA-ATPase-like_dom"/>
</dbReference>
<protein>
    <recommendedName>
        <fullName evidence="1">AAA-ATPase-like domain-containing protein</fullName>
    </recommendedName>
</protein>
<dbReference type="PANTHER" id="PTHR34825">
    <property type="entry name" value="CONSERVED PROTEIN, WITH A WEAK D-GALACTARATE DEHYDRATASE/ALTRONATE HYDROLASE DOMAIN"/>
    <property type="match status" value="1"/>
</dbReference>
<sequence length="721" mass="83539">MDFKDYLYITASIIFCYFGRAVPHIPYPNEEFLDDSLPPATYKPLVPINECAVLPGEAKSVLSRLVDLKCYVDKTEFLYKMVQEPQELWSLARPRRFGKSLFVDTVKSFFEGKKTLFDNTKIYQHYRDRDWPKHPVISLDFSDVESHSFDSFYHTLLEQLEEAASLHEIHLGVPRIATAFRRLVDSLHKKFNNTVVILVDEYDAPYRRSYANNKELAGEILEALRTFFSVLKKRVAKIRYSFITGITRIALSDFFSGANAVRDITMDPEYANIMGFTKNELELYFGGFVKKLATSKGKNTEEIMGIMKKWHDGFRFTIREESLYSPVSVLAFLRTGSEVRAWSKSGGPTQCLVHKLNEFPVQTMEMVLKDESNETDSALIATEGDLSGKYVYSEDNIASLISLLFHNGYLSISKYDSRMNIFTLKFTNLELKEDFSLRVYMGITGMAERSMVNQMDSAVQDLNDRKWISFIEHLNATYSRIPFEHLSYQKPRLEAWFQFVMYIMLELKNDRCQSKLLVMEDTTNKGRADIVYSVGKEVIIFQPKMDNNPENPVYECKEKYIRQYLFGQKENVTCFDLKFTRSGIIESWGVAVFSNHGKLIEEDGNILLSFQLHSEEKQNITSEFKNFKRKHPNFTLQPEELIEFLEKIGPTATDESVFAEKFTADIESLCIFLSRSKHLFEPNLRGIIHGFLERRKKDKKRAEKEENGGGLLKKSVMLFIH</sequence>
<gene>
    <name evidence="2" type="ORF">BEMITA_LOCUS13559</name>
</gene>
<dbReference type="Pfam" id="PF09820">
    <property type="entry name" value="AAA-ATPase_like"/>
    <property type="match status" value="1"/>
</dbReference>
<dbReference type="Proteomes" id="UP001152759">
    <property type="component" value="Chromosome 9"/>
</dbReference>
<feature type="domain" description="AAA-ATPase-like" evidence="1">
    <location>
        <begin position="70"/>
        <end position="255"/>
    </location>
</feature>
<evidence type="ECO:0000313" key="2">
    <source>
        <dbReference type="EMBL" id="CAH0395367.1"/>
    </source>
</evidence>
<dbReference type="PANTHER" id="PTHR34825:SF1">
    <property type="entry name" value="AAA-ATPASE-LIKE DOMAIN-CONTAINING PROTEIN"/>
    <property type="match status" value="1"/>
</dbReference>
<reference evidence="2" key="1">
    <citation type="submission" date="2021-12" db="EMBL/GenBank/DDBJ databases">
        <authorList>
            <person name="King R."/>
        </authorList>
    </citation>
    <scope>NUCLEOTIDE SEQUENCE</scope>
</reference>
<dbReference type="AlphaFoldDB" id="A0A9P0ANF7"/>
<accession>A0A9P0ANF7</accession>
<name>A0A9P0ANF7_BEMTA</name>